<dbReference type="PANTHER" id="PTHR45033">
    <property type="match status" value="1"/>
</dbReference>
<gene>
    <name evidence="2" type="ORF">OEA41_007991</name>
</gene>
<name>A0AAE0DNG4_9LECA</name>
<dbReference type="Proteomes" id="UP001276659">
    <property type="component" value="Unassembled WGS sequence"/>
</dbReference>
<dbReference type="SUPFAM" id="SSF51735">
    <property type="entry name" value="NAD(P)-binding Rossmann-fold domains"/>
    <property type="match status" value="1"/>
</dbReference>
<evidence type="ECO:0000313" key="3">
    <source>
        <dbReference type="Proteomes" id="UP001276659"/>
    </source>
</evidence>
<sequence>MSAAGATAVNSLFFGPVAVEPGMVVLTQGTGSVRCLAIQLASAIGATVISTSSEDSKLEIAKKLGAIYIINYRTYEDWAAEVLRLTDGKGVDHVVEVGGMGTIEQSIRSTKQGGLISLVGFLASSEATDIVPSLIYGGKTARGIFGSRKDMSRRLVQIVEQHGIHPMIGKTVEWPDAKEAFRVSMERSEEGKIVIRVWNSDGQGIIAK</sequence>
<protein>
    <recommendedName>
        <fullName evidence="1">Alcohol dehydrogenase-like C-terminal domain-containing protein</fullName>
    </recommendedName>
</protein>
<proteinExistence type="predicted"/>
<feature type="domain" description="Alcohol dehydrogenase-like C-terminal" evidence="1">
    <location>
        <begin position="36"/>
        <end position="159"/>
    </location>
</feature>
<evidence type="ECO:0000259" key="1">
    <source>
        <dbReference type="Pfam" id="PF00107"/>
    </source>
</evidence>
<dbReference type="Gene3D" id="3.90.180.10">
    <property type="entry name" value="Medium-chain alcohol dehydrogenases, catalytic domain"/>
    <property type="match status" value="1"/>
</dbReference>
<dbReference type="EMBL" id="JASNWA010000004">
    <property type="protein sequence ID" value="KAK3176668.1"/>
    <property type="molecule type" value="Genomic_DNA"/>
</dbReference>
<evidence type="ECO:0000313" key="2">
    <source>
        <dbReference type="EMBL" id="KAK3176668.1"/>
    </source>
</evidence>
<comment type="caution">
    <text evidence="2">The sequence shown here is derived from an EMBL/GenBank/DDBJ whole genome shotgun (WGS) entry which is preliminary data.</text>
</comment>
<reference evidence="2" key="1">
    <citation type="submission" date="2022-11" db="EMBL/GenBank/DDBJ databases">
        <title>Chromosomal genome sequence assembly and mating type (MAT) locus characterization of the leprose asexual lichenized fungus Lepraria neglecta (Nyl.) Erichsen.</title>
        <authorList>
            <person name="Allen J.L."/>
            <person name="Pfeffer B."/>
        </authorList>
    </citation>
    <scope>NUCLEOTIDE SEQUENCE</scope>
    <source>
        <strain evidence="2">Allen 5258</strain>
    </source>
</reference>
<organism evidence="2 3">
    <name type="scientific">Lepraria neglecta</name>
    <dbReference type="NCBI Taxonomy" id="209136"/>
    <lineage>
        <taxon>Eukaryota</taxon>
        <taxon>Fungi</taxon>
        <taxon>Dikarya</taxon>
        <taxon>Ascomycota</taxon>
        <taxon>Pezizomycotina</taxon>
        <taxon>Lecanoromycetes</taxon>
        <taxon>OSLEUM clade</taxon>
        <taxon>Lecanoromycetidae</taxon>
        <taxon>Lecanorales</taxon>
        <taxon>Lecanorineae</taxon>
        <taxon>Stereocaulaceae</taxon>
        <taxon>Lepraria</taxon>
    </lineage>
</organism>
<dbReference type="InterPro" id="IPR013149">
    <property type="entry name" value="ADH-like_C"/>
</dbReference>
<dbReference type="InterPro" id="IPR052711">
    <property type="entry name" value="Zinc_ADH-like"/>
</dbReference>
<dbReference type="Gene3D" id="3.40.50.720">
    <property type="entry name" value="NAD(P)-binding Rossmann-like Domain"/>
    <property type="match status" value="1"/>
</dbReference>
<accession>A0AAE0DNG4</accession>
<dbReference type="PANTHER" id="PTHR45033:SF2">
    <property type="entry name" value="ZINC-TYPE ALCOHOL DEHYDROGENASE-LIKE PROTEIN C1773.06C"/>
    <property type="match status" value="1"/>
</dbReference>
<dbReference type="AlphaFoldDB" id="A0AAE0DNG4"/>
<dbReference type="Pfam" id="PF00107">
    <property type="entry name" value="ADH_zinc_N"/>
    <property type="match status" value="1"/>
</dbReference>
<keyword evidence="3" id="KW-1185">Reference proteome</keyword>
<dbReference type="InterPro" id="IPR036291">
    <property type="entry name" value="NAD(P)-bd_dom_sf"/>
</dbReference>